<dbReference type="AlphaFoldDB" id="A0A2U1F2J4"/>
<protein>
    <submittedName>
        <fullName evidence="1">Uncharacterized protein</fullName>
    </submittedName>
</protein>
<organism evidence="1 2">
    <name type="scientific">Actinomycetospora cinnamomea</name>
    <dbReference type="NCBI Taxonomy" id="663609"/>
    <lineage>
        <taxon>Bacteria</taxon>
        <taxon>Bacillati</taxon>
        <taxon>Actinomycetota</taxon>
        <taxon>Actinomycetes</taxon>
        <taxon>Pseudonocardiales</taxon>
        <taxon>Pseudonocardiaceae</taxon>
        <taxon>Actinomycetospora</taxon>
    </lineage>
</organism>
<proteinExistence type="predicted"/>
<dbReference type="OrthoDB" id="5186159at2"/>
<name>A0A2U1F2J4_9PSEU</name>
<dbReference type="RefSeq" id="WP_116927974.1">
    <property type="nucleotide sequence ID" value="NZ_QEKW01000013.1"/>
</dbReference>
<dbReference type="Proteomes" id="UP000245639">
    <property type="component" value="Unassembled WGS sequence"/>
</dbReference>
<gene>
    <name evidence="1" type="ORF">C8D89_113141</name>
</gene>
<evidence type="ECO:0000313" key="2">
    <source>
        <dbReference type="Proteomes" id="UP000245639"/>
    </source>
</evidence>
<dbReference type="Gene3D" id="2.40.160.20">
    <property type="match status" value="1"/>
</dbReference>
<dbReference type="EMBL" id="QEKW01000013">
    <property type="protein sequence ID" value="PVZ06403.1"/>
    <property type="molecule type" value="Genomic_DNA"/>
</dbReference>
<evidence type="ECO:0000313" key="1">
    <source>
        <dbReference type="EMBL" id="PVZ06403.1"/>
    </source>
</evidence>
<comment type="caution">
    <text evidence="1">The sequence shown here is derived from an EMBL/GenBank/DDBJ whole genome shotgun (WGS) entry which is preliminary data.</text>
</comment>
<accession>A0A2U1F2J4</accession>
<reference evidence="1 2" key="1">
    <citation type="submission" date="2018-04" db="EMBL/GenBank/DDBJ databases">
        <title>Genomic Encyclopedia of Type Strains, Phase IV (KMG-IV): sequencing the most valuable type-strain genomes for metagenomic binning, comparative biology and taxonomic classification.</title>
        <authorList>
            <person name="Goeker M."/>
        </authorList>
    </citation>
    <scope>NUCLEOTIDE SEQUENCE [LARGE SCALE GENOMIC DNA]</scope>
    <source>
        <strain evidence="1 2">DSM 45771</strain>
    </source>
</reference>
<sequence>MSDHLSDHLADHLADDLADHRSRHRPDDRLFRMEGRLTELVTVGLLPEGIRMHNTFAGTIVAGEPAGALVRGVDEFVIRPDGVGVVDAREVVTSEAGTLSADVFGYAHPPAGMVMPPLEVFLDPGFAWPDVRFTIECGATYRTGDAALAELGRIGVVHLGWVNMATRELVIEGYRGSAVAPIPTGALVAGRA</sequence>
<keyword evidence="2" id="KW-1185">Reference proteome</keyword>